<feature type="signal peptide" evidence="1">
    <location>
        <begin position="1"/>
        <end position="26"/>
    </location>
</feature>
<sequence>MTPSCSQHFNFILPFCFHLIIRASTAEQQRIPGDERPARGCLSLAYVGSR</sequence>
<organism evidence="2">
    <name type="scientific">Arundo donax</name>
    <name type="common">Giant reed</name>
    <name type="synonym">Donax arundinaceus</name>
    <dbReference type="NCBI Taxonomy" id="35708"/>
    <lineage>
        <taxon>Eukaryota</taxon>
        <taxon>Viridiplantae</taxon>
        <taxon>Streptophyta</taxon>
        <taxon>Embryophyta</taxon>
        <taxon>Tracheophyta</taxon>
        <taxon>Spermatophyta</taxon>
        <taxon>Magnoliopsida</taxon>
        <taxon>Liliopsida</taxon>
        <taxon>Poales</taxon>
        <taxon>Poaceae</taxon>
        <taxon>PACMAD clade</taxon>
        <taxon>Arundinoideae</taxon>
        <taxon>Arundineae</taxon>
        <taxon>Arundo</taxon>
    </lineage>
</organism>
<protein>
    <submittedName>
        <fullName evidence="2">Uncharacterized protein</fullName>
    </submittedName>
</protein>
<accession>A0A0A9FPG7</accession>
<keyword evidence="1" id="KW-0732">Signal</keyword>
<feature type="chain" id="PRO_5002064761" evidence="1">
    <location>
        <begin position="27"/>
        <end position="50"/>
    </location>
</feature>
<proteinExistence type="predicted"/>
<reference evidence="2" key="1">
    <citation type="submission" date="2014-09" db="EMBL/GenBank/DDBJ databases">
        <authorList>
            <person name="Magalhaes I.L.F."/>
            <person name="Oliveira U."/>
            <person name="Santos F.R."/>
            <person name="Vidigal T.H.D.A."/>
            <person name="Brescovit A.D."/>
            <person name="Santos A.J."/>
        </authorList>
    </citation>
    <scope>NUCLEOTIDE SEQUENCE</scope>
    <source>
        <tissue evidence="2">Shoot tissue taken approximately 20 cm above the soil surface</tissue>
    </source>
</reference>
<reference evidence="2" key="2">
    <citation type="journal article" date="2015" name="Data Brief">
        <title>Shoot transcriptome of the giant reed, Arundo donax.</title>
        <authorList>
            <person name="Barrero R.A."/>
            <person name="Guerrero F.D."/>
            <person name="Moolhuijzen P."/>
            <person name="Goolsby J.A."/>
            <person name="Tidwell J."/>
            <person name="Bellgard S.E."/>
            <person name="Bellgard M.I."/>
        </authorList>
    </citation>
    <scope>NUCLEOTIDE SEQUENCE</scope>
    <source>
        <tissue evidence="2">Shoot tissue taken approximately 20 cm above the soil surface</tissue>
    </source>
</reference>
<name>A0A0A9FPG7_ARUDO</name>
<evidence type="ECO:0000313" key="2">
    <source>
        <dbReference type="EMBL" id="JAE14720.1"/>
    </source>
</evidence>
<dbReference type="EMBL" id="GBRH01183176">
    <property type="protein sequence ID" value="JAE14720.1"/>
    <property type="molecule type" value="Transcribed_RNA"/>
</dbReference>
<dbReference type="AlphaFoldDB" id="A0A0A9FPG7"/>
<evidence type="ECO:0000256" key="1">
    <source>
        <dbReference type="SAM" id="SignalP"/>
    </source>
</evidence>